<reference evidence="1" key="1">
    <citation type="submission" date="2020-05" db="EMBL/GenBank/DDBJ databases">
        <authorList>
            <person name="Chiriac C."/>
            <person name="Salcher M."/>
            <person name="Ghai R."/>
            <person name="Kavagutti S V."/>
        </authorList>
    </citation>
    <scope>NUCLEOTIDE SEQUENCE</scope>
</reference>
<sequence>MASLLDKPFNEPELINLPSPGVAIPVIAGSSKSLSTTVRIGRSIVLAKSKSR</sequence>
<accession>A0A6J7SEF5</accession>
<evidence type="ECO:0000313" key="1">
    <source>
        <dbReference type="EMBL" id="CAB5039426.1"/>
    </source>
</evidence>
<proteinExistence type="predicted"/>
<organism evidence="1">
    <name type="scientific">freshwater metagenome</name>
    <dbReference type="NCBI Taxonomy" id="449393"/>
    <lineage>
        <taxon>unclassified sequences</taxon>
        <taxon>metagenomes</taxon>
        <taxon>ecological metagenomes</taxon>
    </lineage>
</organism>
<dbReference type="AlphaFoldDB" id="A0A6J7SEF5"/>
<protein>
    <submittedName>
        <fullName evidence="1">Unannotated protein</fullName>
    </submittedName>
</protein>
<gene>
    <name evidence="1" type="ORF">UFOPK4209_00871</name>
</gene>
<dbReference type="EMBL" id="CAFBPY010000143">
    <property type="protein sequence ID" value="CAB5039426.1"/>
    <property type="molecule type" value="Genomic_DNA"/>
</dbReference>
<name>A0A6J7SEF5_9ZZZZ</name>